<gene>
    <name evidence="2" type="ORF">GCM10011511_15070</name>
</gene>
<accession>A0A8J2XSQ3</accession>
<comment type="caution">
    <text evidence="2">The sequence shown here is derived from an EMBL/GenBank/DDBJ whole genome shotgun (WGS) entry which is preliminary data.</text>
</comment>
<keyword evidence="3" id="KW-1185">Reference proteome</keyword>
<dbReference type="AlphaFoldDB" id="A0A8J2XSQ3"/>
<dbReference type="EMBL" id="BMJC01000001">
    <property type="protein sequence ID" value="GGA92665.1"/>
    <property type="molecule type" value="Genomic_DNA"/>
</dbReference>
<sequence length="76" mass="8331">MEYPATVFTGAQAIPSAPFYWGQFITLYVAVIKPVFIFITANAGPAEFRAGGGVDGFLFPIYLEGEKCGQNMQMSW</sequence>
<keyword evidence="1" id="KW-0812">Transmembrane</keyword>
<protein>
    <submittedName>
        <fullName evidence="2">Uncharacterized protein</fullName>
    </submittedName>
</protein>
<dbReference type="Proteomes" id="UP000607559">
    <property type="component" value="Unassembled WGS sequence"/>
</dbReference>
<evidence type="ECO:0000313" key="3">
    <source>
        <dbReference type="Proteomes" id="UP000607559"/>
    </source>
</evidence>
<evidence type="ECO:0000313" key="2">
    <source>
        <dbReference type="EMBL" id="GGA92665.1"/>
    </source>
</evidence>
<name>A0A8J2XSQ3_9BACT</name>
<feature type="transmembrane region" description="Helical" evidence="1">
    <location>
        <begin position="20"/>
        <end position="39"/>
    </location>
</feature>
<evidence type="ECO:0000256" key="1">
    <source>
        <dbReference type="SAM" id="Phobius"/>
    </source>
</evidence>
<proteinExistence type="predicted"/>
<keyword evidence="1" id="KW-0472">Membrane</keyword>
<keyword evidence="1" id="KW-1133">Transmembrane helix</keyword>
<organism evidence="2 3">
    <name type="scientific">Puia dinghuensis</name>
    <dbReference type="NCBI Taxonomy" id="1792502"/>
    <lineage>
        <taxon>Bacteria</taxon>
        <taxon>Pseudomonadati</taxon>
        <taxon>Bacteroidota</taxon>
        <taxon>Chitinophagia</taxon>
        <taxon>Chitinophagales</taxon>
        <taxon>Chitinophagaceae</taxon>
        <taxon>Puia</taxon>
    </lineage>
</organism>
<reference evidence="2" key="2">
    <citation type="submission" date="2020-09" db="EMBL/GenBank/DDBJ databases">
        <authorList>
            <person name="Sun Q."/>
            <person name="Zhou Y."/>
        </authorList>
    </citation>
    <scope>NUCLEOTIDE SEQUENCE</scope>
    <source>
        <strain evidence="2">CGMCC 1.15448</strain>
    </source>
</reference>
<reference evidence="2" key="1">
    <citation type="journal article" date="2014" name="Int. J. Syst. Evol. Microbiol.">
        <title>Complete genome sequence of Corynebacterium casei LMG S-19264T (=DSM 44701T), isolated from a smear-ripened cheese.</title>
        <authorList>
            <consortium name="US DOE Joint Genome Institute (JGI-PGF)"/>
            <person name="Walter F."/>
            <person name="Albersmeier A."/>
            <person name="Kalinowski J."/>
            <person name="Ruckert C."/>
        </authorList>
    </citation>
    <scope>NUCLEOTIDE SEQUENCE</scope>
    <source>
        <strain evidence="2">CGMCC 1.15448</strain>
    </source>
</reference>